<dbReference type="Proteomes" id="UP000260790">
    <property type="component" value="Unassembled WGS sequence"/>
</dbReference>
<sequence length="62" mass="7111">MRNGQNEVTNQDIQGKVDSIIKLFNSQSVKMYFSNLVSNLRSAQIQALTALETLVRMILRFH</sequence>
<proteinExistence type="predicted"/>
<comment type="caution">
    <text evidence="1">The sequence shown here is derived from an EMBL/GenBank/DDBJ whole genome shotgun (WGS) entry which is preliminary data.</text>
</comment>
<name>A0A8B2YXA7_9LACO</name>
<reference evidence="1 2" key="1">
    <citation type="submission" date="2018-08" db="EMBL/GenBank/DDBJ databases">
        <title>A genome reference for cultivated species of the human gut microbiota.</title>
        <authorList>
            <person name="Zou Y."/>
            <person name="Xue W."/>
            <person name="Luo G."/>
        </authorList>
    </citation>
    <scope>NUCLEOTIDE SEQUENCE [LARGE SCALE GENOMIC DNA]</scope>
    <source>
        <strain evidence="1 2">TF10-9AT</strain>
    </source>
</reference>
<protein>
    <submittedName>
        <fullName evidence="1">Uncharacterized protein</fullName>
    </submittedName>
</protein>
<evidence type="ECO:0000313" key="2">
    <source>
        <dbReference type="Proteomes" id="UP000260790"/>
    </source>
</evidence>
<gene>
    <name evidence="1" type="ORF">DXD09_09540</name>
</gene>
<accession>A0A8B2YXA7</accession>
<dbReference type="AlphaFoldDB" id="A0A8B2YXA7"/>
<dbReference type="EMBL" id="QSQR01000011">
    <property type="protein sequence ID" value="RGK44756.1"/>
    <property type="molecule type" value="Genomic_DNA"/>
</dbReference>
<organism evidence="1 2">
    <name type="scientific">Ligilactobacillus ruminis</name>
    <dbReference type="NCBI Taxonomy" id="1623"/>
    <lineage>
        <taxon>Bacteria</taxon>
        <taxon>Bacillati</taxon>
        <taxon>Bacillota</taxon>
        <taxon>Bacilli</taxon>
        <taxon>Lactobacillales</taxon>
        <taxon>Lactobacillaceae</taxon>
        <taxon>Ligilactobacillus</taxon>
    </lineage>
</organism>
<evidence type="ECO:0000313" key="1">
    <source>
        <dbReference type="EMBL" id="RGK44756.1"/>
    </source>
</evidence>